<name>A0A9N9JK85_9GLOM</name>
<comment type="caution">
    <text evidence="1">The sequence shown here is derived from an EMBL/GenBank/DDBJ whole genome shotgun (WGS) entry which is preliminary data.</text>
</comment>
<dbReference type="AlphaFoldDB" id="A0A9N9JK85"/>
<dbReference type="OrthoDB" id="2349796at2759"/>
<reference evidence="1" key="1">
    <citation type="submission" date="2021-06" db="EMBL/GenBank/DDBJ databases">
        <authorList>
            <person name="Kallberg Y."/>
            <person name="Tangrot J."/>
            <person name="Rosling A."/>
        </authorList>
    </citation>
    <scope>NUCLEOTIDE SEQUENCE</scope>
    <source>
        <strain evidence="1">CL551</strain>
    </source>
</reference>
<organism evidence="1 2">
    <name type="scientific">Acaulospora morrowiae</name>
    <dbReference type="NCBI Taxonomy" id="94023"/>
    <lineage>
        <taxon>Eukaryota</taxon>
        <taxon>Fungi</taxon>
        <taxon>Fungi incertae sedis</taxon>
        <taxon>Mucoromycota</taxon>
        <taxon>Glomeromycotina</taxon>
        <taxon>Glomeromycetes</taxon>
        <taxon>Diversisporales</taxon>
        <taxon>Acaulosporaceae</taxon>
        <taxon>Acaulospora</taxon>
    </lineage>
</organism>
<evidence type="ECO:0000313" key="1">
    <source>
        <dbReference type="EMBL" id="CAG8785078.1"/>
    </source>
</evidence>
<dbReference type="SUPFAM" id="SSF52047">
    <property type="entry name" value="RNI-like"/>
    <property type="match status" value="1"/>
</dbReference>
<gene>
    <name evidence="1" type="ORF">AMORRO_LOCUS17645</name>
</gene>
<feature type="non-terminal residue" evidence="1">
    <location>
        <position position="224"/>
    </location>
</feature>
<dbReference type="EMBL" id="CAJVPV010055912">
    <property type="protein sequence ID" value="CAG8785078.1"/>
    <property type="molecule type" value="Genomic_DNA"/>
</dbReference>
<dbReference type="Gene3D" id="3.80.10.10">
    <property type="entry name" value="Ribonuclease Inhibitor"/>
    <property type="match status" value="1"/>
</dbReference>
<feature type="non-terminal residue" evidence="1">
    <location>
        <position position="1"/>
    </location>
</feature>
<proteinExistence type="predicted"/>
<keyword evidence="2" id="KW-1185">Reference proteome</keyword>
<protein>
    <submittedName>
        <fullName evidence="1">1991_t:CDS:1</fullName>
    </submittedName>
</protein>
<accession>A0A9N9JK85</accession>
<dbReference type="Proteomes" id="UP000789342">
    <property type="component" value="Unassembled WGS sequence"/>
</dbReference>
<sequence length="224" mass="25726">LVQAQNRLERVSIDNKLGCNCCSLLALDLKKVFDAFVVSYTTLSVVELYDINFFLSFPFRQLSKCKNLSVLEITRCYNFGPDITLDNDMDPTSFTHLRKISIFYSEMPPKILQILLTQAGHSLRQLKLVESESTENHFPEIVQSCTTYNSNVTHVLVPIHPGEISLLPSFLNSCVRLEHFEIWYKNSHEFDLEEVLPDIGMSLPPNLKIFNVNMNWLFTPESFG</sequence>
<dbReference type="InterPro" id="IPR032675">
    <property type="entry name" value="LRR_dom_sf"/>
</dbReference>
<evidence type="ECO:0000313" key="2">
    <source>
        <dbReference type="Proteomes" id="UP000789342"/>
    </source>
</evidence>